<sequence>MLQITDLTFNAWGRKFLVDASVSLPPGSKVGLVGRNGIGKSTLFKLILGELHAAGDEISLPKTARIGSVDQEHPATPVSVIDTILEADVERHTLLGRLETAEPEEMGEIWSRLIEIDADAAPARAAEILVGLGFDQENQARPMSEFSGGWRMRVALAAALFAEPDMLLLDEPTNYLDLEGALWLEARLKKYPHTALIISHDREMLNEVCTHILHLANHTLTLYTGNYDAFEKARAEKARLQLSAKAKQDAERAHLQAFVDRFKAKASKAAQAQSRMKRLEKMQPVATTIEERVAPFTLPSPPRPLAPPLIRLERANVGYEPGKPILRNLNLRMDLDDRIGLLGVNGAGKSTFAKMIAGALDVSEGELHRDRKMRVGWFHQHQIEAMDPTDTPLEIIRRAMPDAPESARRSKLAQFGLGYEKQETTVDSLSGGERARLLLNMVAMDAPHVLILDEPTNHLDIDSRRALLDALNDYNGAVILITHDRSLMEMVADRLWLAADGTVKSFDGDMDDYAKFVLDRAKQAIAKPSQIKKEEAKANSGAAQAESANSSKGGGANDRGNKKRSGPSPSTLRHAVKKAEETMTRLAAEIARIDDDMATASVNNPKALEGLTRARAKTEADLAAAEAAWVAAEEALAEVA</sequence>
<keyword evidence="1" id="KW-0547">Nucleotide-binding</keyword>
<evidence type="ECO:0000313" key="2">
    <source>
        <dbReference type="Proteomes" id="UP001302493"/>
    </source>
</evidence>
<dbReference type="EMBL" id="CP119180">
    <property type="protein sequence ID" value="WOB78029.1"/>
    <property type="molecule type" value="Genomic_DNA"/>
</dbReference>
<proteinExistence type="predicted"/>
<gene>
    <name evidence="1" type="ORF">PZA08_11960</name>
</gene>
<keyword evidence="1" id="KW-0067">ATP-binding</keyword>
<name>A0ACD4VNB7_9CAUL</name>
<evidence type="ECO:0000313" key="1">
    <source>
        <dbReference type="EMBL" id="WOB78029.1"/>
    </source>
</evidence>
<dbReference type="Proteomes" id="UP001302493">
    <property type="component" value="Chromosome"/>
</dbReference>
<accession>A0ACD4VNB7</accession>
<keyword evidence="2" id="KW-1185">Reference proteome</keyword>
<protein>
    <submittedName>
        <fullName evidence="1">ABC-F family ATP-binding cassette domain-containing protein</fullName>
    </submittedName>
</protein>
<reference evidence="1" key="1">
    <citation type="submission" date="2023-03" db="EMBL/GenBank/DDBJ databases">
        <title>Genome sequence of Brevundimonas nasdae SJTX8.</title>
        <authorList>
            <person name="Liang R."/>
        </authorList>
    </citation>
    <scope>NUCLEOTIDE SEQUENCE</scope>
    <source>
        <strain evidence="1">X8</strain>
    </source>
</reference>
<organism evidence="1 2">
    <name type="scientific">Brevundimonas nasdae</name>
    <dbReference type="NCBI Taxonomy" id="172043"/>
    <lineage>
        <taxon>Bacteria</taxon>
        <taxon>Pseudomonadati</taxon>
        <taxon>Pseudomonadota</taxon>
        <taxon>Alphaproteobacteria</taxon>
        <taxon>Caulobacterales</taxon>
        <taxon>Caulobacteraceae</taxon>
        <taxon>Brevundimonas</taxon>
    </lineage>
</organism>